<evidence type="ECO:0008006" key="4">
    <source>
        <dbReference type="Google" id="ProtNLM"/>
    </source>
</evidence>
<evidence type="ECO:0000313" key="3">
    <source>
        <dbReference type="Proteomes" id="UP001213000"/>
    </source>
</evidence>
<dbReference type="AlphaFoldDB" id="A0AAD5VJ42"/>
<comment type="caution">
    <text evidence="2">The sequence shown here is derived from an EMBL/GenBank/DDBJ whole genome shotgun (WGS) entry which is preliminary data.</text>
</comment>
<name>A0AAD5VJ42_9AGAR</name>
<dbReference type="Proteomes" id="UP001213000">
    <property type="component" value="Unassembled WGS sequence"/>
</dbReference>
<accession>A0AAD5VJ42</accession>
<reference evidence="2" key="1">
    <citation type="submission" date="2022-07" db="EMBL/GenBank/DDBJ databases">
        <title>Genome Sequence of Leucocoprinus birnbaumii.</title>
        <authorList>
            <person name="Buettner E."/>
        </authorList>
    </citation>
    <scope>NUCLEOTIDE SEQUENCE</scope>
    <source>
        <strain evidence="2">VT141</strain>
    </source>
</reference>
<feature type="compositionally biased region" description="Low complexity" evidence="1">
    <location>
        <begin position="8"/>
        <end position="34"/>
    </location>
</feature>
<keyword evidence="3" id="KW-1185">Reference proteome</keyword>
<organism evidence="2 3">
    <name type="scientific">Leucocoprinus birnbaumii</name>
    <dbReference type="NCBI Taxonomy" id="56174"/>
    <lineage>
        <taxon>Eukaryota</taxon>
        <taxon>Fungi</taxon>
        <taxon>Dikarya</taxon>
        <taxon>Basidiomycota</taxon>
        <taxon>Agaricomycotina</taxon>
        <taxon>Agaricomycetes</taxon>
        <taxon>Agaricomycetidae</taxon>
        <taxon>Agaricales</taxon>
        <taxon>Agaricineae</taxon>
        <taxon>Agaricaceae</taxon>
        <taxon>Leucocoprinus</taxon>
    </lineage>
</organism>
<evidence type="ECO:0000256" key="1">
    <source>
        <dbReference type="SAM" id="MobiDB-lite"/>
    </source>
</evidence>
<dbReference type="EMBL" id="JANIEX010000993">
    <property type="protein sequence ID" value="KAJ3561517.1"/>
    <property type="molecule type" value="Genomic_DNA"/>
</dbReference>
<evidence type="ECO:0000313" key="2">
    <source>
        <dbReference type="EMBL" id="KAJ3561517.1"/>
    </source>
</evidence>
<feature type="compositionally biased region" description="Pro residues" evidence="1">
    <location>
        <begin position="35"/>
        <end position="51"/>
    </location>
</feature>
<sequence>MNSDVNMDSGSSPGPDSASVSDGKSASKPIQALAPPAPAPPLAWPPRSPCCPPPPPKQQLYAAVAKSALSLVKLTKTIPDLEPERIIAMHHAAKPLSDKRHKVKSTTTGPSCCKILIPLKDHILSTTSFSLLITEINQALAKQSLCVESIIQAYEGILLSANQVATDDNLIIITASIRKALNSPGAQAFLLWSKSYIKILDVPRSISTGSTRVLITPTVICNAMLKSPMASSFDLASTPRVMRASPTSDTSIVWVDLHDSQSGANVKALVGKSLQIGAITCPIRAACANLGMPQCQCCWHWGHTTNTCHFFAPRCPICSGPHRSENHHNHAACCKAKPKAKPPVAATPPGEPCPHGAHCINCGKTHPANHHWCPFWCHCFDRLWIERRYSEKKSAA</sequence>
<feature type="region of interest" description="Disordered" evidence="1">
    <location>
        <begin position="1"/>
        <end position="51"/>
    </location>
</feature>
<protein>
    <recommendedName>
        <fullName evidence="4">Gag-like protein</fullName>
    </recommendedName>
</protein>
<gene>
    <name evidence="2" type="ORF">NP233_g10143</name>
</gene>
<proteinExistence type="predicted"/>